<dbReference type="InterPro" id="IPR040187">
    <property type="entry name" value="OCAD1/2"/>
</dbReference>
<feature type="domain" description="OCIA" evidence="1">
    <location>
        <begin position="1"/>
        <end position="43"/>
    </location>
</feature>
<keyword evidence="3" id="KW-1185">Reference proteome</keyword>
<comment type="caution">
    <text evidence="2">The sequence shown here is derived from an EMBL/GenBank/DDBJ whole genome shotgun (WGS) entry which is preliminary data.</text>
</comment>
<dbReference type="InterPro" id="IPR009764">
    <property type="entry name" value="OCIA_dom"/>
</dbReference>
<evidence type="ECO:0000313" key="2">
    <source>
        <dbReference type="EMBL" id="NXJ62931.1"/>
    </source>
</evidence>
<evidence type="ECO:0000313" key="3">
    <source>
        <dbReference type="Proteomes" id="UP000545435"/>
    </source>
</evidence>
<dbReference type="Proteomes" id="UP000545435">
    <property type="component" value="Unassembled WGS sequence"/>
</dbReference>
<gene>
    <name evidence="2" type="primary">Ociad1_1</name>
    <name evidence="2" type="ORF">ROSBEN_R04871</name>
</gene>
<feature type="non-terminal residue" evidence="2">
    <location>
        <position position="1"/>
    </location>
</feature>
<proteinExistence type="predicted"/>
<dbReference type="PANTHER" id="PTHR13336:SF2">
    <property type="entry name" value="OCIA DOMAIN-CONTAINING PROTEIN 2"/>
    <property type="match status" value="1"/>
</dbReference>
<feature type="non-terminal residue" evidence="2">
    <location>
        <position position="47"/>
    </location>
</feature>
<protein>
    <submittedName>
        <fullName evidence="2">OCAD1 protein</fullName>
    </submittedName>
</protein>
<organism evidence="2 3">
    <name type="scientific">Rostratula benghalensis</name>
    <name type="common">greater painted-snipe</name>
    <dbReference type="NCBI Taxonomy" id="118793"/>
    <lineage>
        <taxon>Eukaryota</taxon>
        <taxon>Metazoa</taxon>
        <taxon>Chordata</taxon>
        <taxon>Craniata</taxon>
        <taxon>Vertebrata</taxon>
        <taxon>Euteleostomi</taxon>
        <taxon>Archelosauria</taxon>
        <taxon>Archosauria</taxon>
        <taxon>Dinosauria</taxon>
        <taxon>Saurischia</taxon>
        <taxon>Theropoda</taxon>
        <taxon>Coelurosauria</taxon>
        <taxon>Aves</taxon>
        <taxon>Neognathae</taxon>
        <taxon>Neoaves</taxon>
        <taxon>Charadriiformes</taxon>
        <taxon>Rostratulidae</taxon>
        <taxon>Rostratula</taxon>
    </lineage>
</organism>
<dbReference type="GO" id="GO:0005743">
    <property type="term" value="C:mitochondrial inner membrane"/>
    <property type="evidence" value="ECO:0007669"/>
    <property type="project" value="TreeGrafter"/>
</dbReference>
<accession>A0A7L0D8T4</accession>
<sequence>GIFSASPRFGALPKMAIAGVLGFAIGKMSHIEECQKKFQKIGIVPSG</sequence>
<dbReference type="EMBL" id="VXAI01000051">
    <property type="protein sequence ID" value="NXJ62931.1"/>
    <property type="molecule type" value="Genomic_DNA"/>
</dbReference>
<name>A0A7L0D8T4_9CHAR</name>
<reference evidence="2 3" key="1">
    <citation type="submission" date="2019-09" db="EMBL/GenBank/DDBJ databases">
        <title>Bird 10,000 Genomes (B10K) Project - Family phase.</title>
        <authorList>
            <person name="Zhang G."/>
        </authorList>
    </citation>
    <scope>NUCLEOTIDE SEQUENCE [LARGE SCALE GENOMIC DNA]</scope>
    <source>
        <strain evidence="2">B10K-DU-006-20</strain>
        <tissue evidence="2">Mixed tissue sample</tissue>
    </source>
</reference>
<dbReference type="AlphaFoldDB" id="A0A7L0D8T4"/>
<evidence type="ECO:0000259" key="1">
    <source>
        <dbReference type="Pfam" id="PF07051"/>
    </source>
</evidence>
<dbReference type="Pfam" id="PF07051">
    <property type="entry name" value="OCIA"/>
    <property type="match status" value="1"/>
</dbReference>
<dbReference type="PANTHER" id="PTHR13336">
    <property type="entry name" value="OVARIAN CARCINOMA IMMUNOREACTIVE ANTIGEN"/>
    <property type="match status" value="1"/>
</dbReference>